<evidence type="ECO:0000313" key="9">
    <source>
        <dbReference type="EMBL" id="KAF3040083.1"/>
    </source>
</evidence>
<feature type="region of interest" description="Disordered" evidence="7">
    <location>
        <begin position="436"/>
        <end position="490"/>
    </location>
</feature>
<dbReference type="SUPFAM" id="SSF53613">
    <property type="entry name" value="Ribokinase-like"/>
    <property type="match status" value="1"/>
</dbReference>
<dbReference type="OrthoDB" id="2104723at2759"/>
<evidence type="ECO:0000256" key="6">
    <source>
        <dbReference type="ARBA" id="ARBA00022840"/>
    </source>
</evidence>
<evidence type="ECO:0000256" key="1">
    <source>
        <dbReference type="ARBA" id="ARBA00008805"/>
    </source>
</evidence>
<dbReference type="Pfam" id="PF08543">
    <property type="entry name" value="Phos_pyr_kin"/>
    <property type="match status" value="1"/>
</dbReference>
<comment type="similarity">
    <text evidence="1">Belongs to the pyridoxine kinase family.</text>
</comment>
<comment type="caution">
    <text evidence="9">The sequence shown here is derived from an EMBL/GenBank/DDBJ whole genome shotgun (WGS) entry which is preliminary data.</text>
</comment>
<feature type="domain" description="Pyridoxamine kinase/Phosphomethylpyrimidine kinase" evidence="8">
    <location>
        <begin position="118"/>
        <end position="200"/>
    </location>
</feature>
<keyword evidence="3" id="KW-0808">Transferase</keyword>
<proteinExistence type="inferred from homology"/>
<dbReference type="AlphaFoldDB" id="A0A9P4WS78"/>
<keyword evidence="6" id="KW-0067">ATP-binding</keyword>
<evidence type="ECO:0000256" key="3">
    <source>
        <dbReference type="ARBA" id="ARBA00022679"/>
    </source>
</evidence>
<dbReference type="PANTHER" id="PTHR10534:SF2">
    <property type="entry name" value="PYRIDOXAL KINASE"/>
    <property type="match status" value="1"/>
</dbReference>
<organism evidence="9 10">
    <name type="scientific">Didymella heteroderae</name>
    <dbReference type="NCBI Taxonomy" id="1769908"/>
    <lineage>
        <taxon>Eukaryota</taxon>
        <taxon>Fungi</taxon>
        <taxon>Dikarya</taxon>
        <taxon>Ascomycota</taxon>
        <taxon>Pezizomycotina</taxon>
        <taxon>Dothideomycetes</taxon>
        <taxon>Pleosporomycetidae</taxon>
        <taxon>Pleosporales</taxon>
        <taxon>Pleosporineae</taxon>
        <taxon>Didymellaceae</taxon>
        <taxon>Didymella</taxon>
    </lineage>
</organism>
<evidence type="ECO:0000256" key="4">
    <source>
        <dbReference type="ARBA" id="ARBA00022741"/>
    </source>
</evidence>
<dbReference type="PANTHER" id="PTHR10534">
    <property type="entry name" value="PYRIDOXAL KINASE"/>
    <property type="match status" value="1"/>
</dbReference>
<evidence type="ECO:0000313" key="10">
    <source>
        <dbReference type="Proteomes" id="UP000758155"/>
    </source>
</evidence>
<dbReference type="Proteomes" id="UP000758155">
    <property type="component" value="Unassembled WGS sequence"/>
</dbReference>
<dbReference type="InterPro" id="IPR004625">
    <property type="entry name" value="PyrdxlKinase"/>
</dbReference>
<evidence type="ECO:0000256" key="2">
    <source>
        <dbReference type="ARBA" id="ARBA00012104"/>
    </source>
</evidence>
<dbReference type="EMBL" id="SWKV01000027">
    <property type="protein sequence ID" value="KAF3040083.1"/>
    <property type="molecule type" value="Genomic_DNA"/>
</dbReference>
<name>A0A9P4WS78_9PLEO</name>
<dbReference type="GO" id="GO:0009443">
    <property type="term" value="P:pyridoxal 5'-phosphate salvage"/>
    <property type="evidence" value="ECO:0007669"/>
    <property type="project" value="InterPro"/>
</dbReference>
<feature type="compositionally biased region" description="Polar residues" evidence="7">
    <location>
        <begin position="200"/>
        <end position="231"/>
    </location>
</feature>
<gene>
    <name evidence="9" type="primary">BUD16</name>
    <name evidence="9" type="ORF">E8E12_005753</name>
</gene>
<dbReference type="CDD" id="cd01173">
    <property type="entry name" value="pyridoxal_pyridoxamine_kinase"/>
    <property type="match status" value="1"/>
</dbReference>
<keyword evidence="5 9" id="KW-0418">Kinase</keyword>
<feature type="compositionally biased region" description="Basic and acidic residues" evidence="7">
    <location>
        <begin position="440"/>
        <end position="480"/>
    </location>
</feature>
<feature type="region of interest" description="Disordered" evidence="7">
    <location>
        <begin position="200"/>
        <end position="241"/>
    </location>
</feature>
<dbReference type="EC" id="2.7.1.35" evidence="2"/>
<dbReference type="InterPro" id="IPR029056">
    <property type="entry name" value="Ribokinase-like"/>
</dbReference>
<accession>A0A9P4WS78</accession>
<evidence type="ECO:0000256" key="7">
    <source>
        <dbReference type="SAM" id="MobiDB-lite"/>
    </source>
</evidence>
<dbReference type="InterPro" id="IPR013749">
    <property type="entry name" value="PM/HMP-P_kinase-1"/>
</dbReference>
<evidence type="ECO:0000256" key="5">
    <source>
        <dbReference type="ARBA" id="ARBA00022777"/>
    </source>
</evidence>
<keyword evidence="10" id="KW-1185">Reference proteome</keyword>
<dbReference type="GO" id="GO:0008478">
    <property type="term" value="F:pyridoxal kinase activity"/>
    <property type="evidence" value="ECO:0007669"/>
    <property type="project" value="UniProtKB-EC"/>
</dbReference>
<sequence>MASDALVPETRVLAIASHVVHGYVGNKMATCVMQAMGCDVSAINTVHYSNHTAYKQVKGTKTTAAELEQLYEGLRQSNLTNFDVLLTGYVPSAEAVRSVGKIGRDIKFNAGTRPGSFFWVLDPVMGDNGKLYIPEDEVPEYKSLLREADLILPNQFEAETLSDTPIHDLPSLAHAIHVLHTTYRVPHVIITSLRLTRDNQIPTSRPVTQQHTPSTEPSDPLSSSTLPQNKPTADAPEKDEVVENLTIIGSTATSDFKPRLFRIDTPALPLFFSGTGDMFAALTVPRLIEAVAQAPEEQNLKNTASWRSPDDVQAEDLPLAKACQKVLASMQAVLAKTAEGCKVKMDAYDAKIERGGGGDESEKKRHLALMNASEVVVPRHVRDLLDPPDLQRFRPRAVRVGTREVKREGDELGVLHLGIGEQEGAIQVEVDEAEGSGFEKLNRSEGPEKAKPKVEGVQDVRKETTDGEEMKDTQEQKAGDASKAGDSVKD</sequence>
<protein>
    <recommendedName>
        <fullName evidence="2">pyridoxal kinase</fullName>
        <ecNumber evidence="2">2.7.1.35</ecNumber>
    </recommendedName>
</protein>
<dbReference type="GO" id="GO:0005829">
    <property type="term" value="C:cytosol"/>
    <property type="evidence" value="ECO:0007669"/>
    <property type="project" value="TreeGrafter"/>
</dbReference>
<dbReference type="Gene3D" id="3.40.1190.20">
    <property type="match status" value="1"/>
</dbReference>
<reference evidence="9" key="1">
    <citation type="submission" date="2019-04" db="EMBL/GenBank/DDBJ databases">
        <title>Sequencing of skin fungus with MAO and IRED activity.</title>
        <authorList>
            <person name="Marsaioli A.J."/>
            <person name="Bonatto J.M.C."/>
            <person name="Reis Junior O."/>
        </authorList>
    </citation>
    <scope>NUCLEOTIDE SEQUENCE</scope>
    <source>
        <strain evidence="9">28M1</strain>
    </source>
</reference>
<dbReference type="GO" id="GO:0005524">
    <property type="term" value="F:ATP binding"/>
    <property type="evidence" value="ECO:0007669"/>
    <property type="project" value="UniProtKB-KW"/>
</dbReference>
<evidence type="ECO:0000259" key="8">
    <source>
        <dbReference type="Pfam" id="PF08543"/>
    </source>
</evidence>
<keyword evidence="4" id="KW-0547">Nucleotide-binding</keyword>